<dbReference type="PANTHER" id="PTHR22803">
    <property type="entry name" value="MANNOSE, PHOSPHOLIPASE, LECTIN RECEPTOR RELATED"/>
    <property type="match status" value="1"/>
</dbReference>
<reference evidence="3" key="1">
    <citation type="submission" date="2025-08" db="UniProtKB">
        <authorList>
            <consortium name="Ensembl"/>
        </authorList>
    </citation>
    <scope>IDENTIFICATION</scope>
</reference>
<evidence type="ECO:0000313" key="3">
    <source>
        <dbReference type="Ensembl" id="ENSPMGP00000000418.1"/>
    </source>
</evidence>
<reference evidence="3" key="2">
    <citation type="submission" date="2025-09" db="UniProtKB">
        <authorList>
            <consortium name="Ensembl"/>
        </authorList>
    </citation>
    <scope>IDENTIFICATION</scope>
</reference>
<dbReference type="InterPro" id="IPR001304">
    <property type="entry name" value="C-type_lectin-like"/>
</dbReference>
<name>A0A3B3Z745_9GOBI</name>
<evidence type="ECO:0000313" key="4">
    <source>
        <dbReference type="Proteomes" id="UP000261520"/>
    </source>
</evidence>
<keyword evidence="1" id="KW-0732">Signal</keyword>
<dbReference type="Proteomes" id="UP000261520">
    <property type="component" value="Unplaced"/>
</dbReference>
<proteinExistence type="predicted"/>
<feature type="domain" description="C-type lectin" evidence="2">
    <location>
        <begin position="34"/>
        <end position="127"/>
    </location>
</feature>
<feature type="signal peptide" evidence="1">
    <location>
        <begin position="1"/>
        <end position="21"/>
    </location>
</feature>
<dbReference type="CDD" id="cd00037">
    <property type="entry name" value="CLECT"/>
    <property type="match status" value="1"/>
</dbReference>
<dbReference type="PROSITE" id="PS50041">
    <property type="entry name" value="C_TYPE_LECTIN_2"/>
    <property type="match status" value="1"/>
</dbReference>
<dbReference type="SMART" id="SM00034">
    <property type="entry name" value="CLECT"/>
    <property type="match status" value="1"/>
</dbReference>
<dbReference type="AlphaFoldDB" id="A0A3B3Z745"/>
<sequence>MFFILLSTLLLFCCIPPPTPAPGSGKCLHGFEPYGRYCYFVYNGPKGYSWPDSRHYCQAIKGDLVSLHSRADVEFVRNLNYTKEHNIWIGLTRDQNFGWAWTDKTSVGFFNWAQNEPNDAFHPGEVCRFSFVVKHGHLQERLASQTLFYIILF</sequence>
<dbReference type="Pfam" id="PF00059">
    <property type="entry name" value="Lectin_C"/>
    <property type="match status" value="1"/>
</dbReference>
<dbReference type="InterPro" id="IPR016186">
    <property type="entry name" value="C-type_lectin-like/link_sf"/>
</dbReference>
<protein>
    <recommendedName>
        <fullName evidence="2">C-type lectin domain-containing protein</fullName>
    </recommendedName>
</protein>
<feature type="chain" id="PRO_5017392340" description="C-type lectin domain-containing protein" evidence="1">
    <location>
        <begin position="22"/>
        <end position="153"/>
    </location>
</feature>
<keyword evidence="4" id="KW-1185">Reference proteome</keyword>
<organism evidence="3 4">
    <name type="scientific">Periophthalmus magnuspinnatus</name>
    <dbReference type="NCBI Taxonomy" id="409849"/>
    <lineage>
        <taxon>Eukaryota</taxon>
        <taxon>Metazoa</taxon>
        <taxon>Chordata</taxon>
        <taxon>Craniata</taxon>
        <taxon>Vertebrata</taxon>
        <taxon>Euteleostomi</taxon>
        <taxon>Actinopterygii</taxon>
        <taxon>Neopterygii</taxon>
        <taxon>Teleostei</taxon>
        <taxon>Neoteleostei</taxon>
        <taxon>Acanthomorphata</taxon>
        <taxon>Gobiaria</taxon>
        <taxon>Gobiiformes</taxon>
        <taxon>Gobioidei</taxon>
        <taxon>Gobiidae</taxon>
        <taxon>Oxudercinae</taxon>
        <taxon>Periophthalmus</taxon>
    </lineage>
</organism>
<evidence type="ECO:0000259" key="2">
    <source>
        <dbReference type="PROSITE" id="PS50041"/>
    </source>
</evidence>
<accession>A0A3B3Z745</accession>
<dbReference type="Gene3D" id="3.10.100.10">
    <property type="entry name" value="Mannose-Binding Protein A, subunit A"/>
    <property type="match status" value="1"/>
</dbReference>
<evidence type="ECO:0000256" key="1">
    <source>
        <dbReference type="SAM" id="SignalP"/>
    </source>
</evidence>
<dbReference type="SUPFAM" id="SSF56436">
    <property type="entry name" value="C-type lectin-like"/>
    <property type="match status" value="1"/>
</dbReference>
<dbReference type="InterPro" id="IPR016187">
    <property type="entry name" value="CTDL_fold"/>
</dbReference>
<dbReference type="Ensembl" id="ENSPMGT00000000439.1">
    <property type="protein sequence ID" value="ENSPMGP00000000418.1"/>
    <property type="gene ID" value="ENSPMGG00000000405.1"/>
</dbReference>
<dbReference type="InterPro" id="IPR050111">
    <property type="entry name" value="C-type_lectin/snaclec_domain"/>
</dbReference>